<feature type="region of interest" description="Disordered" evidence="1">
    <location>
        <begin position="386"/>
        <end position="406"/>
    </location>
</feature>
<evidence type="ECO:0000313" key="4">
    <source>
        <dbReference type="WBParaSite" id="PTRK_0000656000.1"/>
    </source>
</evidence>
<proteinExistence type="predicted"/>
<sequence length="434" mass="49897">MALKPYEGRRVYLTRWVIQFIPDEEDVTDFNVKLCGLMTPTPVGPIEETEEFYRRRKRKYYTFTPYTTDILDTVLGPKLIEMDDKEVVVLVDGMSYEEGLKLGYPSMFIDHFRFGFPPAWEFIISQFYGSRVRAITNGETLYGVKSILVKESKIQKQLTIEDTPREKKKSRKRVVTDVNLDNVPEVEELYTSKDNGSVETKRMTRSSTKQNSSRIINTSGNVNIVNKVIDKRSSKDSKNNKSSNKKPQRNKEGYSVVKEVPNILSKKTKLSNENLSVSIKSTSNSSKKNKNVSETSSSSKNTRTRTQLEDKRTKNIELNKEVSTSSKKNEFKLPKDTVPNKTGPLQQNLFRKLAENYKEPKNSQATLKTNLQSILKSSTAIKRSYNIPDDKNPWRMRPGKPLSPSKINVIPFSFSSSRYKDEKKNKEPYFPKCI</sequence>
<organism evidence="3 4">
    <name type="scientific">Parastrongyloides trichosuri</name>
    <name type="common">Possum-specific nematode worm</name>
    <dbReference type="NCBI Taxonomy" id="131310"/>
    <lineage>
        <taxon>Eukaryota</taxon>
        <taxon>Metazoa</taxon>
        <taxon>Ecdysozoa</taxon>
        <taxon>Nematoda</taxon>
        <taxon>Chromadorea</taxon>
        <taxon>Rhabditida</taxon>
        <taxon>Tylenchina</taxon>
        <taxon>Panagrolaimomorpha</taxon>
        <taxon>Strongyloidoidea</taxon>
        <taxon>Strongyloididae</taxon>
        <taxon>Parastrongyloides</taxon>
    </lineage>
</organism>
<feature type="compositionally biased region" description="Basic and acidic residues" evidence="1">
    <location>
        <begin position="306"/>
        <end position="320"/>
    </location>
</feature>
<dbReference type="WBParaSite" id="PTRK_0000656000.1">
    <property type="protein sequence ID" value="PTRK_0000656000.1"/>
    <property type="gene ID" value="PTRK_0000656000"/>
</dbReference>
<evidence type="ECO:0000256" key="1">
    <source>
        <dbReference type="SAM" id="MobiDB-lite"/>
    </source>
</evidence>
<accession>A0A0N4ZFN0</accession>
<feature type="compositionally biased region" description="Low complexity" evidence="1">
    <location>
        <begin position="275"/>
        <end position="305"/>
    </location>
</feature>
<dbReference type="InterPro" id="IPR015216">
    <property type="entry name" value="SANTA"/>
</dbReference>
<feature type="region of interest" description="Disordered" evidence="1">
    <location>
        <begin position="193"/>
        <end position="260"/>
    </location>
</feature>
<feature type="compositionally biased region" description="Polar residues" evidence="1">
    <location>
        <begin position="205"/>
        <end position="224"/>
    </location>
</feature>
<protein>
    <submittedName>
        <fullName evidence="4">SANTA domain-containing protein</fullName>
    </submittedName>
</protein>
<dbReference type="AlphaFoldDB" id="A0A0N4ZFN0"/>
<feature type="compositionally biased region" description="Basic and acidic residues" evidence="1">
    <location>
        <begin position="228"/>
        <end position="239"/>
    </location>
</feature>
<evidence type="ECO:0000259" key="2">
    <source>
        <dbReference type="Pfam" id="PF09133"/>
    </source>
</evidence>
<dbReference type="Proteomes" id="UP000038045">
    <property type="component" value="Unplaced"/>
</dbReference>
<evidence type="ECO:0000313" key="3">
    <source>
        <dbReference type="Proteomes" id="UP000038045"/>
    </source>
</evidence>
<keyword evidence="3" id="KW-1185">Reference proteome</keyword>
<feature type="region of interest" description="Disordered" evidence="1">
    <location>
        <begin position="275"/>
        <end position="344"/>
    </location>
</feature>
<dbReference type="Pfam" id="PF09133">
    <property type="entry name" value="SANTA"/>
    <property type="match status" value="1"/>
</dbReference>
<reference evidence="4" key="1">
    <citation type="submission" date="2017-02" db="UniProtKB">
        <authorList>
            <consortium name="WormBaseParasite"/>
        </authorList>
    </citation>
    <scope>IDENTIFICATION</scope>
</reference>
<name>A0A0N4ZFN0_PARTI</name>
<feature type="domain" description="SANTA" evidence="2">
    <location>
        <begin position="78"/>
        <end position="122"/>
    </location>
</feature>